<feature type="domain" description="DUF3817" evidence="7">
    <location>
        <begin position="4"/>
        <end position="90"/>
    </location>
</feature>
<reference evidence="8 9" key="1">
    <citation type="submission" date="2017-09" db="EMBL/GenBank/DDBJ databases">
        <title>Biodiversity and function of Thalassospira species in the particle-attached aromatic-hydrocarbon-degrading consortia from the surface seawater of the South China Sea.</title>
        <authorList>
            <person name="Dong C."/>
            <person name="Liu R."/>
            <person name="Shao Z."/>
        </authorList>
    </citation>
    <scope>NUCLEOTIDE SEQUENCE [LARGE SCALE GENOMIC DNA]</scope>
    <source>
        <strain evidence="8 9">CSC1P2</strain>
    </source>
</reference>
<dbReference type="EMBL" id="NWTK01000002">
    <property type="protein sequence ID" value="PKR55631.1"/>
    <property type="molecule type" value="Genomic_DNA"/>
</dbReference>
<keyword evidence="3 6" id="KW-0812">Transmembrane</keyword>
<evidence type="ECO:0000256" key="4">
    <source>
        <dbReference type="ARBA" id="ARBA00022989"/>
    </source>
</evidence>
<evidence type="ECO:0000313" key="9">
    <source>
        <dbReference type="Proteomes" id="UP000233597"/>
    </source>
</evidence>
<dbReference type="AlphaFoldDB" id="A0A2N3KYI9"/>
<keyword evidence="4 6" id="KW-1133">Transmembrane helix</keyword>
<evidence type="ECO:0000259" key="7">
    <source>
        <dbReference type="Pfam" id="PF12823"/>
    </source>
</evidence>
<keyword evidence="2" id="KW-1003">Cell membrane</keyword>
<feature type="transmembrane region" description="Helical" evidence="6">
    <location>
        <begin position="39"/>
        <end position="56"/>
    </location>
</feature>
<evidence type="ECO:0000256" key="3">
    <source>
        <dbReference type="ARBA" id="ARBA00022692"/>
    </source>
</evidence>
<evidence type="ECO:0000256" key="1">
    <source>
        <dbReference type="ARBA" id="ARBA00004651"/>
    </source>
</evidence>
<dbReference type="NCBIfam" id="TIGR03954">
    <property type="entry name" value="integ_memb_HG"/>
    <property type="match status" value="1"/>
</dbReference>
<gene>
    <name evidence="8" type="ORF">COO20_04185</name>
</gene>
<sequence length="99" mass="10713">MPGRMLRIGAMAEAVTLLLLVGIAVPLKHLAGIEEATRLMGPIHGVAFLFFAWLVIRARFEGLIDGAALGRLIIGAFIPFGGFVNERWLRTSLDQGKGQ</sequence>
<dbReference type="Proteomes" id="UP000233597">
    <property type="component" value="Unassembled WGS sequence"/>
</dbReference>
<dbReference type="PANTHER" id="PTHR40077:SF1">
    <property type="entry name" value="MEMBRANE PROTEIN"/>
    <property type="match status" value="1"/>
</dbReference>
<organism evidence="8 9">
    <name type="scientific">Thalassospira marina</name>
    <dbReference type="NCBI Taxonomy" id="2048283"/>
    <lineage>
        <taxon>Bacteria</taxon>
        <taxon>Pseudomonadati</taxon>
        <taxon>Pseudomonadota</taxon>
        <taxon>Alphaproteobacteria</taxon>
        <taxon>Rhodospirillales</taxon>
        <taxon>Thalassospiraceae</taxon>
        <taxon>Thalassospira</taxon>
    </lineage>
</organism>
<dbReference type="Pfam" id="PF12823">
    <property type="entry name" value="DUF3817"/>
    <property type="match status" value="1"/>
</dbReference>
<proteinExistence type="predicted"/>
<keyword evidence="5 6" id="KW-0472">Membrane</keyword>
<evidence type="ECO:0000256" key="2">
    <source>
        <dbReference type="ARBA" id="ARBA00022475"/>
    </source>
</evidence>
<dbReference type="InterPro" id="IPR023845">
    <property type="entry name" value="DUF3817_TM"/>
</dbReference>
<feature type="transmembrane region" description="Helical" evidence="6">
    <location>
        <begin position="68"/>
        <end position="85"/>
    </location>
</feature>
<comment type="caution">
    <text evidence="8">The sequence shown here is derived from an EMBL/GenBank/DDBJ whole genome shotgun (WGS) entry which is preliminary data.</text>
</comment>
<evidence type="ECO:0000256" key="6">
    <source>
        <dbReference type="SAM" id="Phobius"/>
    </source>
</evidence>
<accession>A0A2N3KYI9</accession>
<protein>
    <recommendedName>
        <fullName evidence="7">DUF3817 domain-containing protein</fullName>
    </recommendedName>
</protein>
<name>A0A2N3KYI9_9PROT</name>
<comment type="subcellular location">
    <subcellularLocation>
        <location evidence="1">Cell membrane</location>
        <topology evidence="1">Multi-pass membrane protein</topology>
    </subcellularLocation>
</comment>
<evidence type="ECO:0000313" key="8">
    <source>
        <dbReference type="EMBL" id="PKR55631.1"/>
    </source>
</evidence>
<dbReference type="OrthoDB" id="1121311at2"/>
<dbReference type="GO" id="GO:0005886">
    <property type="term" value="C:plasma membrane"/>
    <property type="evidence" value="ECO:0007669"/>
    <property type="project" value="UniProtKB-SubCell"/>
</dbReference>
<feature type="transmembrane region" description="Helical" evidence="6">
    <location>
        <begin position="6"/>
        <end position="27"/>
    </location>
</feature>
<dbReference type="PANTHER" id="PTHR40077">
    <property type="entry name" value="MEMBRANE PROTEIN-RELATED"/>
    <property type="match status" value="1"/>
</dbReference>
<evidence type="ECO:0000256" key="5">
    <source>
        <dbReference type="ARBA" id="ARBA00023136"/>
    </source>
</evidence>